<dbReference type="PANTHER" id="PTHR41805">
    <property type="entry name" value="EXPRESSED PROTEIN"/>
    <property type="match status" value="1"/>
</dbReference>
<dbReference type="Proteomes" id="UP000800235">
    <property type="component" value="Unassembled WGS sequence"/>
</dbReference>
<organism evidence="2 3">
    <name type="scientific">Tothia fuscella</name>
    <dbReference type="NCBI Taxonomy" id="1048955"/>
    <lineage>
        <taxon>Eukaryota</taxon>
        <taxon>Fungi</taxon>
        <taxon>Dikarya</taxon>
        <taxon>Ascomycota</taxon>
        <taxon>Pezizomycotina</taxon>
        <taxon>Dothideomycetes</taxon>
        <taxon>Pleosporomycetidae</taxon>
        <taxon>Venturiales</taxon>
        <taxon>Cylindrosympodiaceae</taxon>
        <taxon>Tothia</taxon>
    </lineage>
</organism>
<evidence type="ECO:0000313" key="2">
    <source>
        <dbReference type="EMBL" id="KAF2435467.1"/>
    </source>
</evidence>
<reference evidence="2" key="1">
    <citation type="journal article" date="2020" name="Stud. Mycol.">
        <title>101 Dothideomycetes genomes: a test case for predicting lifestyles and emergence of pathogens.</title>
        <authorList>
            <person name="Haridas S."/>
            <person name="Albert R."/>
            <person name="Binder M."/>
            <person name="Bloem J."/>
            <person name="Labutti K."/>
            <person name="Salamov A."/>
            <person name="Andreopoulos B."/>
            <person name="Baker S."/>
            <person name="Barry K."/>
            <person name="Bills G."/>
            <person name="Bluhm B."/>
            <person name="Cannon C."/>
            <person name="Castanera R."/>
            <person name="Culley D."/>
            <person name="Daum C."/>
            <person name="Ezra D."/>
            <person name="Gonzalez J."/>
            <person name="Henrissat B."/>
            <person name="Kuo A."/>
            <person name="Liang C."/>
            <person name="Lipzen A."/>
            <person name="Lutzoni F."/>
            <person name="Magnuson J."/>
            <person name="Mondo S."/>
            <person name="Nolan M."/>
            <person name="Ohm R."/>
            <person name="Pangilinan J."/>
            <person name="Park H.-J."/>
            <person name="Ramirez L."/>
            <person name="Alfaro M."/>
            <person name="Sun H."/>
            <person name="Tritt A."/>
            <person name="Yoshinaga Y."/>
            <person name="Zwiers L.-H."/>
            <person name="Turgeon B."/>
            <person name="Goodwin S."/>
            <person name="Spatafora J."/>
            <person name="Crous P."/>
            <person name="Grigoriev I."/>
        </authorList>
    </citation>
    <scope>NUCLEOTIDE SEQUENCE</scope>
    <source>
        <strain evidence="2">CBS 130266</strain>
    </source>
</reference>
<dbReference type="OrthoDB" id="2135053at2759"/>
<evidence type="ECO:0000313" key="3">
    <source>
        <dbReference type="Proteomes" id="UP000800235"/>
    </source>
</evidence>
<keyword evidence="3" id="KW-1185">Reference proteome</keyword>
<accession>A0A9P4P1C4</accession>
<evidence type="ECO:0000256" key="1">
    <source>
        <dbReference type="SAM" id="MobiDB-lite"/>
    </source>
</evidence>
<gene>
    <name evidence="2" type="ORF">EJ08DRAFT_729957</name>
</gene>
<dbReference type="EMBL" id="MU007013">
    <property type="protein sequence ID" value="KAF2435467.1"/>
    <property type="molecule type" value="Genomic_DNA"/>
</dbReference>
<feature type="compositionally biased region" description="Basic and acidic residues" evidence="1">
    <location>
        <begin position="1"/>
        <end position="15"/>
    </location>
</feature>
<feature type="compositionally biased region" description="Basic and acidic residues" evidence="1">
    <location>
        <begin position="123"/>
        <end position="150"/>
    </location>
</feature>
<dbReference type="PANTHER" id="PTHR41805:SF1">
    <property type="entry name" value="RRNA-PROCESSING PROTEIN FYV7"/>
    <property type="match status" value="1"/>
</dbReference>
<proteinExistence type="predicted"/>
<dbReference type="AlphaFoldDB" id="A0A9P4P1C4"/>
<comment type="caution">
    <text evidence="2">The sequence shown here is derived from an EMBL/GenBank/DDBJ whole genome shotgun (WGS) entry which is preliminary data.</text>
</comment>
<protein>
    <recommendedName>
        <fullName evidence="4">rRNA-processing protein FYV7</fullName>
    </recommendedName>
</protein>
<feature type="region of interest" description="Disordered" evidence="1">
    <location>
        <begin position="81"/>
        <end position="175"/>
    </location>
</feature>
<feature type="region of interest" description="Disordered" evidence="1">
    <location>
        <begin position="1"/>
        <end position="32"/>
    </location>
</feature>
<evidence type="ECO:0008006" key="4">
    <source>
        <dbReference type="Google" id="ProtNLM"/>
    </source>
</evidence>
<sequence length="190" mass="22061">MVTKRKHEERTERKSKGFQVGPANLPDGTHRRKVIKIKESLIHKAKVKKEFAKIKAKHDQEAPTPSYIPAEEVVAEPATLELHPDRQAQLEEPEVSTEQPIYPRKHHRQRQDPFAKESQFAQQKREEAEKRQQEREEANRQRKQALEGRERMRRAVVKARTPGRDGKRKLGRESGMLLEKVKKMVASKGG</sequence>
<name>A0A9P4P1C4_9PEZI</name>